<dbReference type="Pfam" id="PF06974">
    <property type="entry name" value="WS_DGAT_C"/>
    <property type="match status" value="1"/>
</dbReference>
<dbReference type="EMBL" id="BAABCQ010000049">
    <property type="protein sequence ID" value="GAA3978143.1"/>
    <property type="molecule type" value="Genomic_DNA"/>
</dbReference>
<organism evidence="3 4">
    <name type="scientific">Streptomyces marokkonensis</name>
    <dbReference type="NCBI Taxonomy" id="324855"/>
    <lineage>
        <taxon>Bacteria</taxon>
        <taxon>Bacillati</taxon>
        <taxon>Actinomycetota</taxon>
        <taxon>Actinomycetes</taxon>
        <taxon>Kitasatosporales</taxon>
        <taxon>Streptomycetaceae</taxon>
        <taxon>Streptomyces</taxon>
    </lineage>
</organism>
<evidence type="ECO:0000259" key="2">
    <source>
        <dbReference type="Pfam" id="PF06974"/>
    </source>
</evidence>
<feature type="domain" description="O-acyltransferase WSD1 C-terminal" evidence="2">
    <location>
        <begin position="273"/>
        <end position="412"/>
    </location>
</feature>
<gene>
    <name evidence="3" type="ORF">GCM10022384_29820</name>
</gene>
<dbReference type="InterPro" id="IPR009721">
    <property type="entry name" value="O-acyltransferase_WSD1_C"/>
</dbReference>
<dbReference type="SUPFAM" id="SSF52777">
    <property type="entry name" value="CoA-dependent acyltransferases"/>
    <property type="match status" value="1"/>
</dbReference>
<reference evidence="4" key="1">
    <citation type="journal article" date="2019" name="Int. J. Syst. Evol. Microbiol.">
        <title>The Global Catalogue of Microorganisms (GCM) 10K type strain sequencing project: providing services to taxonomists for standard genome sequencing and annotation.</title>
        <authorList>
            <consortium name="The Broad Institute Genomics Platform"/>
            <consortium name="The Broad Institute Genome Sequencing Center for Infectious Disease"/>
            <person name="Wu L."/>
            <person name="Ma J."/>
        </authorList>
    </citation>
    <scope>NUCLEOTIDE SEQUENCE [LARGE SCALE GENOMIC DNA]</scope>
    <source>
        <strain evidence="4">JCM 17027</strain>
    </source>
</reference>
<evidence type="ECO:0000313" key="3">
    <source>
        <dbReference type="EMBL" id="GAA3978143.1"/>
    </source>
</evidence>
<protein>
    <recommendedName>
        <fullName evidence="5">Diacylglycerol O-acyltransferase</fullName>
    </recommendedName>
</protein>
<dbReference type="Gene3D" id="3.30.559.30">
    <property type="entry name" value="Nonribosomal peptide synthetase, condensation domain"/>
    <property type="match status" value="1"/>
</dbReference>
<proteinExistence type="predicted"/>
<evidence type="ECO:0008006" key="5">
    <source>
        <dbReference type="Google" id="ProtNLM"/>
    </source>
</evidence>
<name>A0ABP7Q876_9ACTN</name>
<keyword evidence="4" id="KW-1185">Reference proteome</keyword>
<accession>A0ABP7Q876</accession>
<evidence type="ECO:0000259" key="1">
    <source>
        <dbReference type="Pfam" id="PF03007"/>
    </source>
</evidence>
<comment type="caution">
    <text evidence="3">The sequence shown here is derived from an EMBL/GenBank/DDBJ whole genome shotgun (WGS) entry which is preliminary data.</text>
</comment>
<sequence length="425" mass="46419">MMTMAADVRTHPIDRAYLSLERAHPEAHWDTGGIAYLNGRPPRLEDFRAYVGGRLRRLPMMTYRLERTARPPVWRPDETFTLERHVHEVVSAGPDAPRSPLEAALGAPLPRDAPWGVWLVHGPAPDEYAVCYRFDHVCQDGVAAALAFRTLLGTGEPARRPPPAPHGRGDHLRRTVMALGLGARFAFGVLPVPGRRPAASFVPSGRRRLLRARVPLERLRNIGTPRGASAHDAHLTALAGALGRWSREAGVGLRRVSALLPVDARRPDEEQTWGNRTFAVPVRLPLSEDSPSRRLELVAAQTSGVKRRSRRQAIDDLVRFMPAGPTAWYMRQITSPEVTAMVATSVPLAESGALGTTGVTGAALLPLLLPGHLFGAGLAFFGDRAEVSFTVDHALPLGERLPDLWTDAVEELERSLAPPRPAPPD</sequence>
<dbReference type="Proteomes" id="UP001500034">
    <property type="component" value="Unassembled WGS sequence"/>
</dbReference>
<feature type="domain" description="O-acyltransferase WSD1-like N-terminal" evidence="1">
    <location>
        <begin position="12"/>
        <end position="172"/>
    </location>
</feature>
<dbReference type="InterPro" id="IPR004255">
    <property type="entry name" value="O-acyltransferase_WSD1_N"/>
</dbReference>
<dbReference type="Pfam" id="PF03007">
    <property type="entry name" value="WS_DGAT_cat"/>
    <property type="match status" value="1"/>
</dbReference>
<evidence type="ECO:0000313" key="4">
    <source>
        <dbReference type="Proteomes" id="UP001500034"/>
    </source>
</evidence>